<name>A0A0C3A5E6_9AGAM</name>
<feature type="transmembrane region" description="Helical" evidence="1">
    <location>
        <begin position="351"/>
        <end position="371"/>
    </location>
</feature>
<accession>A0A0C3A5E6</accession>
<evidence type="ECO:0000313" key="4">
    <source>
        <dbReference type="EMBL" id="KIM68913.1"/>
    </source>
</evidence>
<feature type="transmembrane region" description="Helical" evidence="1">
    <location>
        <begin position="250"/>
        <end position="267"/>
    </location>
</feature>
<dbReference type="InterPro" id="IPR052971">
    <property type="entry name" value="TRP_calcium_channel"/>
</dbReference>
<dbReference type="InterPro" id="IPR056337">
    <property type="entry name" value="LHD_YVC1"/>
</dbReference>
<dbReference type="Proteomes" id="UP000053989">
    <property type="component" value="Unassembled WGS sequence"/>
</dbReference>
<protein>
    <recommendedName>
        <fullName evidence="6">Ion transport domain-containing protein</fullName>
    </recommendedName>
</protein>
<feature type="domain" description="Calcium channel YVC1-like C-terminal transmembrane" evidence="3">
    <location>
        <begin position="266"/>
        <end position="515"/>
    </location>
</feature>
<dbReference type="InterPro" id="IPR056336">
    <property type="entry name" value="YVC1_C"/>
</dbReference>
<evidence type="ECO:0008006" key="6">
    <source>
        <dbReference type="Google" id="ProtNLM"/>
    </source>
</evidence>
<dbReference type="HOGENOM" id="CLU_014123_1_0_1"/>
<keyword evidence="1" id="KW-0472">Membrane</keyword>
<feature type="domain" description="YVC1 N-terminal linker helical" evidence="2">
    <location>
        <begin position="23"/>
        <end position="201"/>
    </location>
</feature>
<sequence>MDHESSFLLSIHPRKPASPENLTKLIRRLRALTLRLLPVEVDVKVINDPTNRIITPQVVSAYVNAAGDFYNELPYCLLRAHAEFIWDANHNPANYGENLGRATACEVLARRIIHQSSPDRMIPMMTTLYRCKEADGDISVASTALEVAIDNHCTIFLSSSESQDVVNWLWNGELVQTFDNEDNIQYVPYHEMRHGDFWTHLNPARMSVPRYQNYFRIIVWLFFLVVYSQAVREPLERLDPVHASLDGWEYVLYVMALAFWYKLFRFASYRAFGFWSVVAFITDALLLTAFSLRMSGLFATSSQAEYYRFKGFQVLSFVAPFIWMKLVTVFDGYKYIGTMQLCISRMLRESGIFFALLSVLGAGFLQGLYALEAADGTSEEAFKVINILVQGLLQSPDYGRFSSSPFGLTLFYFWNLVTGIILLNILISLFASAYSEIVTDVEAEYMSFFAEKTVLMIRAPDSYVYPAPFNLIEMVLVAPFEPFIHDSYAKLNRVVMNVVFFIPLAVIALYEVSFMDKSWLVSWLRSGLDEGEADDPVTRDPLVEGPDAERGLQISKVKFSELVKHFPNTQQSNETVILNEIQNLQGKLHILLDRIEKLQPSS</sequence>
<dbReference type="PANTHER" id="PTHR35859:SF4">
    <property type="entry name" value="MEMBRANE CHANNEL PROTEIN, PUTATIVE (AFU_ORTHOLOGUE AFUA_6G11300)-RELATED"/>
    <property type="match status" value="1"/>
</dbReference>
<evidence type="ECO:0000259" key="2">
    <source>
        <dbReference type="Pfam" id="PF23190"/>
    </source>
</evidence>
<feature type="transmembrane region" description="Helical" evidence="1">
    <location>
        <begin position="274"/>
        <end position="292"/>
    </location>
</feature>
<gene>
    <name evidence="4" type="ORF">SCLCIDRAFT_1209129</name>
</gene>
<evidence type="ECO:0000313" key="5">
    <source>
        <dbReference type="Proteomes" id="UP000053989"/>
    </source>
</evidence>
<keyword evidence="5" id="KW-1185">Reference proteome</keyword>
<dbReference type="InParanoid" id="A0A0C3A5E6"/>
<reference evidence="5" key="2">
    <citation type="submission" date="2015-01" db="EMBL/GenBank/DDBJ databases">
        <title>Evolutionary Origins and Diversification of the Mycorrhizal Mutualists.</title>
        <authorList>
            <consortium name="DOE Joint Genome Institute"/>
            <consortium name="Mycorrhizal Genomics Consortium"/>
            <person name="Kohler A."/>
            <person name="Kuo A."/>
            <person name="Nagy L.G."/>
            <person name="Floudas D."/>
            <person name="Copeland A."/>
            <person name="Barry K.W."/>
            <person name="Cichocki N."/>
            <person name="Veneault-Fourrey C."/>
            <person name="LaButti K."/>
            <person name="Lindquist E.A."/>
            <person name="Lipzen A."/>
            <person name="Lundell T."/>
            <person name="Morin E."/>
            <person name="Murat C."/>
            <person name="Riley R."/>
            <person name="Ohm R."/>
            <person name="Sun H."/>
            <person name="Tunlid A."/>
            <person name="Henrissat B."/>
            <person name="Grigoriev I.V."/>
            <person name="Hibbett D.S."/>
            <person name="Martin F."/>
        </authorList>
    </citation>
    <scope>NUCLEOTIDE SEQUENCE [LARGE SCALE GENOMIC DNA]</scope>
    <source>
        <strain evidence="5">Foug A</strain>
    </source>
</reference>
<dbReference type="AlphaFoldDB" id="A0A0C3A5E6"/>
<dbReference type="PANTHER" id="PTHR35859">
    <property type="entry name" value="NONSELECTIVE CATION CHANNEL PROTEIN"/>
    <property type="match status" value="1"/>
</dbReference>
<evidence type="ECO:0000256" key="1">
    <source>
        <dbReference type="SAM" id="Phobius"/>
    </source>
</evidence>
<dbReference type="EMBL" id="KN822008">
    <property type="protein sequence ID" value="KIM68913.1"/>
    <property type="molecule type" value="Genomic_DNA"/>
</dbReference>
<dbReference type="OrthoDB" id="301415at2759"/>
<proteinExistence type="predicted"/>
<feature type="transmembrane region" description="Helical" evidence="1">
    <location>
        <begin position="494"/>
        <end position="515"/>
    </location>
</feature>
<keyword evidence="1" id="KW-1133">Transmembrane helix</keyword>
<reference evidence="4 5" key="1">
    <citation type="submission" date="2014-04" db="EMBL/GenBank/DDBJ databases">
        <authorList>
            <consortium name="DOE Joint Genome Institute"/>
            <person name="Kuo A."/>
            <person name="Kohler A."/>
            <person name="Nagy L.G."/>
            <person name="Floudas D."/>
            <person name="Copeland A."/>
            <person name="Barry K.W."/>
            <person name="Cichocki N."/>
            <person name="Veneault-Fourrey C."/>
            <person name="LaButti K."/>
            <person name="Lindquist E.A."/>
            <person name="Lipzen A."/>
            <person name="Lundell T."/>
            <person name="Morin E."/>
            <person name="Murat C."/>
            <person name="Sun H."/>
            <person name="Tunlid A."/>
            <person name="Henrissat B."/>
            <person name="Grigoriev I.V."/>
            <person name="Hibbett D.S."/>
            <person name="Martin F."/>
            <person name="Nordberg H.P."/>
            <person name="Cantor M.N."/>
            <person name="Hua S.X."/>
        </authorList>
    </citation>
    <scope>NUCLEOTIDE SEQUENCE [LARGE SCALE GENOMIC DNA]</scope>
    <source>
        <strain evidence="4 5">Foug A</strain>
    </source>
</reference>
<dbReference type="Pfam" id="PF23317">
    <property type="entry name" value="YVC1_C"/>
    <property type="match status" value="1"/>
</dbReference>
<keyword evidence="1" id="KW-0812">Transmembrane</keyword>
<feature type="transmembrane region" description="Helical" evidence="1">
    <location>
        <begin position="213"/>
        <end position="230"/>
    </location>
</feature>
<organism evidence="4 5">
    <name type="scientific">Scleroderma citrinum Foug A</name>
    <dbReference type="NCBI Taxonomy" id="1036808"/>
    <lineage>
        <taxon>Eukaryota</taxon>
        <taxon>Fungi</taxon>
        <taxon>Dikarya</taxon>
        <taxon>Basidiomycota</taxon>
        <taxon>Agaricomycotina</taxon>
        <taxon>Agaricomycetes</taxon>
        <taxon>Agaricomycetidae</taxon>
        <taxon>Boletales</taxon>
        <taxon>Sclerodermatineae</taxon>
        <taxon>Sclerodermataceae</taxon>
        <taxon>Scleroderma</taxon>
    </lineage>
</organism>
<feature type="transmembrane region" description="Helical" evidence="1">
    <location>
        <begin position="411"/>
        <end position="431"/>
    </location>
</feature>
<evidence type="ECO:0000259" key="3">
    <source>
        <dbReference type="Pfam" id="PF23317"/>
    </source>
</evidence>
<dbReference type="Pfam" id="PF23190">
    <property type="entry name" value="LHD_TRPY1"/>
    <property type="match status" value="1"/>
</dbReference>
<feature type="transmembrane region" description="Helical" evidence="1">
    <location>
        <begin position="312"/>
        <end position="330"/>
    </location>
</feature>
<dbReference type="STRING" id="1036808.A0A0C3A5E6"/>